<dbReference type="InterPro" id="IPR036380">
    <property type="entry name" value="Isochorismatase-like_sf"/>
</dbReference>
<name>A0A917QCW1_9HYPH</name>
<gene>
    <name evidence="2" type="ORF">GCM10011322_34120</name>
</gene>
<dbReference type="SUPFAM" id="SSF52499">
    <property type="entry name" value="Isochorismatase-like hydrolases"/>
    <property type="match status" value="1"/>
</dbReference>
<keyword evidence="2" id="KW-0378">Hydrolase</keyword>
<dbReference type="Gene3D" id="3.40.50.850">
    <property type="entry name" value="Isochorismatase-like"/>
    <property type="match status" value="1"/>
</dbReference>
<comment type="caution">
    <text evidence="2">The sequence shown here is derived from an EMBL/GenBank/DDBJ whole genome shotgun (WGS) entry which is preliminary data.</text>
</comment>
<proteinExistence type="predicted"/>
<sequence>MLMRRERAQVLVVDLQERLLPALDGGEAALARAEIVVRAARAFGVPVGACAHYPRGLGPLAASMREALGPGAPVFEKIGFSAFADAGVAAWCAANRARGRDQVVLVGAEAHVCVLQTALDLLAHGYAVFVVADAVASRAPANLHAATARLLHAGAHRVTSEMAAFEWAERGDDPAFKEALRLVK</sequence>
<accession>A0A917QCW1</accession>
<feature type="domain" description="Isochorismatase-like" evidence="1">
    <location>
        <begin position="10"/>
        <end position="161"/>
    </location>
</feature>
<dbReference type="AlphaFoldDB" id="A0A917QCW1"/>
<organism evidence="2 3">
    <name type="scientific">Salinarimonas ramus</name>
    <dbReference type="NCBI Taxonomy" id="690164"/>
    <lineage>
        <taxon>Bacteria</taxon>
        <taxon>Pseudomonadati</taxon>
        <taxon>Pseudomonadota</taxon>
        <taxon>Alphaproteobacteria</taxon>
        <taxon>Hyphomicrobiales</taxon>
        <taxon>Salinarimonadaceae</taxon>
        <taxon>Salinarimonas</taxon>
    </lineage>
</organism>
<dbReference type="RefSeq" id="WP_188914458.1">
    <property type="nucleotide sequence ID" value="NZ_BMMF01000010.1"/>
</dbReference>
<evidence type="ECO:0000259" key="1">
    <source>
        <dbReference type="Pfam" id="PF00857"/>
    </source>
</evidence>
<evidence type="ECO:0000313" key="3">
    <source>
        <dbReference type="Proteomes" id="UP000600449"/>
    </source>
</evidence>
<dbReference type="GO" id="GO:0016787">
    <property type="term" value="F:hydrolase activity"/>
    <property type="evidence" value="ECO:0007669"/>
    <property type="project" value="UniProtKB-KW"/>
</dbReference>
<dbReference type="PANTHER" id="PTHR14119:SF3">
    <property type="entry name" value="ISOCHORISMATASE DOMAIN-CONTAINING PROTEIN 2"/>
    <property type="match status" value="1"/>
</dbReference>
<protein>
    <submittedName>
        <fullName evidence="2">Hydrolase</fullName>
    </submittedName>
</protein>
<dbReference type="InterPro" id="IPR000868">
    <property type="entry name" value="Isochorismatase-like_dom"/>
</dbReference>
<dbReference type="EMBL" id="BMMF01000010">
    <property type="protein sequence ID" value="GGK44160.1"/>
    <property type="molecule type" value="Genomic_DNA"/>
</dbReference>
<dbReference type="PANTHER" id="PTHR14119">
    <property type="entry name" value="HYDROLASE"/>
    <property type="match status" value="1"/>
</dbReference>
<reference evidence="2 3" key="1">
    <citation type="journal article" date="2014" name="Int. J. Syst. Evol. Microbiol.">
        <title>Complete genome sequence of Corynebacterium casei LMG S-19264T (=DSM 44701T), isolated from a smear-ripened cheese.</title>
        <authorList>
            <consortium name="US DOE Joint Genome Institute (JGI-PGF)"/>
            <person name="Walter F."/>
            <person name="Albersmeier A."/>
            <person name="Kalinowski J."/>
            <person name="Ruckert C."/>
        </authorList>
    </citation>
    <scope>NUCLEOTIDE SEQUENCE [LARGE SCALE GENOMIC DNA]</scope>
    <source>
        <strain evidence="2 3">CGMCC 1.9161</strain>
    </source>
</reference>
<dbReference type="InterPro" id="IPR050993">
    <property type="entry name" value="Isochorismatase_domain"/>
</dbReference>
<dbReference type="Proteomes" id="UP000600449">
    <property type="component" value="Unassembled WGS sequence"/>
</dbReference>
<keyword evidence="3" id="KW-1185">Reference proteome</keyword>
<dbReference type="Pfam" id="PF00857">
    <property type="entry name" value="Isochorismatase"/>
    <property type="match status" value="1"/>
</dbReference>
<evidence type="ECO:0000313" key="2">
    <source>
        <dbReference type="EMBL" id="GGK44160.1"/>
    </source>
</evidence>